<feature type="domain" description="Methyltransferase type 11" evidence="1">
    <location>
        <begin position="75"/>
        <end position="144"/>
    </location>
</feature>
<dbReference type="OrthoDB" id="939937at2"/>
<keyword evidence="2" id="KW-0489">Methyltransferase</keyword>
<dbReference type="InterPro" id="IPR013216">
    <property type="entry name" value="Methyltransf_11"/>
</dbReference>
<gene>
    <name evidence="2" type="ORF">D3273_23330</name>
</gene>
<dbReference type="InterPro" id="IPR029063">
    <property type="entry name" value="SAM-dependent_MTases_sf"/>
</dbReference>
<evidence type="ECO:0000313" key="2">
    <source>
        <dbReference type="EMBL" id="RYC29578.1"/>
    </source>
</evidence>
<dbReference type="Pfam" id="PF08241">
    <property type="entry name" value="Methyltransf_11"/>
    <property type="match status" value="1"/>
</dbReference>
<reference evidence="2 3" key="2">
    <citation type="submission" date="2019-02" db="EMBL/GenBank/DDBJ databases">
        <title>'Lichenibacterium ramalinii' gen. nov. sp. nov., 'Lichenibacterium minor' gen. nov. sp. nov.</title>
        <authorList>
            <person name="Pankratov T."/>
        </authorList>
    </citation>
    <scope>NUCLEOTIDE SEQUENCE [LARGE SCALE GENOMIC DNA]</scope>
    <source>
        <strain evidence="2 3">RmlP026</strain>
    </source>
</reference>
<dbReference type="GO" id="GO:0032259">
    <property type="term" value="P:methylation"/>
    <property type="evidence" value="ECO:0007669"/>
    <property type="project" value="UniProtKB-KW"/>
</dbReference>
<dbReference type="GO" id="GO:0008757">
    <property type="term" value="F:S-adenosylmethionine-dependent methyltransferase activity"/>
    <property type="evidence" value="ECO:0007669"/>
    <property type="project" value="InterPro"/>
</dbReference>
<name>A0A4Q2U1K2_9HYPH</name>
<dbReference type="AlphaFoldDB" id="A0A4Q2U1K2"/>
<dbReference type="SUPFAM" id="SSF53335">
    <property type="entry name" value="S-adenosyl-L-methionine-dependent methyltransferases"/>
    <property type="match status" value="1"/>
</dbReference>
<evidence type="ECO:0000259" key="1">
    <source>
        <dbReference type="Pfam" id="PF08241"/>
    </source>
</evidence>
<dbReference type="PANTHER" id="PTHR43036:SF2">
    <property type="entry name" value="OS04G0481300 PROTEIN"/>
    <property type="match status" value="1"/>
</dbReference>
<dbReference type="Gene3D" id="3.40.50.150">
    <property type="entry name" value="Vaccinia Virus protein VP39"/>
    <property type="match status" value="1"/>
</dbReference>
<accession>A0A4Q2U1K2</accession>
<reference evidence="2 3" key="1">
    <citation type="submission" date="2018-12" db="EMBL/GenBank/DDBJ databases">
        <authorList>
            <person name="Grouzdev D.S."/>
            <person name="Krutkina M.S."/>
        </authorList>
    </citation>
    <scope>NUCLEOTIDE SEQUENCE [LARGE SCALE GENOMIC DNA]</scope>
    <source>
        <strain evidence="2 3">RmlP026</strain>
    </source>
</reference>
<dbReference type="PANTHER" id="PTHR43036">
    <property type="entry name" value="OSJNBB0011N17.9 PROTEIN"/>
    <property type="match status" value="1"/>
</dbReference>
<organism evidence="2 3">
    <name type="scientific">Lichenibacterium minor</name>
    <dbReference type="NCBI Taxonomy" id="2316528"/>
    <lineage>
        <taxon>Bacteria</taxon>
        <taxon>Pseudomonadati</taxon>
        <taxon>Pseudomonadota</taxon>
        <taxon>Alphaproteobacteria</taxon>
        <taxon>Hyphomicrobiales</taxon>
        <taxon>Lichenihabitantaceae</taxon>
        <taxon>Lichenibacterium</taxon>
    </lineage>
</organism>
<evidence type="ECO:0000313" key="3">
    <source>
        <dbReference type="Proteomes" id="UP000290759"/>
    </source>
</evidence>
<dbReference type="EMBL" id="QYBB01000047">
    <property type="protein sequence ID" value="RYC29578.1"/>
    <property type="molecule type" value="Genomic_DNA"/>
</dbReference>
<dbReference type="Proteomes" id="UP000290759">
    <property type="component" value="Unassembled WGS sequence"/>
</dbReference>
<sequence length="211" mass="23582">MDDFPELPAQAFAKRDPTPDPMFYARPRFVTHIDDRAIAAVTALYRATFRPGDRLLDLMSSWVSHLPEEIRYGEVVGHGLNREELDANPRLDRRIVQDLNRDAALPLKPDSFDGACVCASIQYLQRPVTVARDVLRVLKPGAPFAVTFSDRCFPTKAVAIWQADGVDNADLVTLYLQRAGFADVVARQVHARDRSGDPLWAVVGRKPSRDA</sequence>
<keyword evidence="3" id="KW-1185">Reference proteome</keyword>
<dbReference type="RefSeq" id="WP_129229303.1">
    <property type="nucleotide sequence ID" value="NZ_QYBB01000047.1"/>
</dbReference>
<keyword evidence="2" id="KW-0808">Transferase</keyword>
<proteinExistence type="predicted"/>
<protein>
    <submittedName>
        <fullName evidence="2">Methyltransferase domain-containing protein</fullName>
    </submittedName>
</protein>
<comment type="caution">
    <text evidence="2">The sequence shown here is derived from an EMBL/GenBank/DDBJ whole genome shotgun (WGS) entry which is preliminary data.</text>
</comment>